<dbReference type="PANTHER" id="PTHR45978">
    <property type="entry name" value="SPX DOMAIN-CONTAINING PROTEIN 3"/>
    <property type="match status" value="1"/>
</dbReference>
<evidence type="ECO:0000313" key="4">
    <source>
        <dbReference type="Proteomes" id="UP000822688"/>
    </source>
</evidence>
<organism evidence="3 4">
    <name type="scientific">Ceratodon purpureus</name>
    <name type="common">Fire moss</name>
    <name type="synonym">Dicranum purpureum</name>
    <dbReference type="NCBI Taxonomy" id="3225"/>
    <lineage>
        <taxon>Eukaryota</taxon>
        <taxon>Viridiplantae</taxon>
        <taxon>Streptophyta</taxon>
        <taxon>Embryophyta</taxon>
        <taxon>Bryophyta</taxon>
        <taxon>Bryophytina</taxon>
        <taxon>Bryopsida</taxon>
        <taxon>Dicranidae</taxon>
        <taxon>Pseudoditrichales</taxon>
        <taxon>Ditrichaceae</taxon>
        <taxon>Ceratodon</taxon>
    </lineage>
</organism>
<accession>A0A8T0IM88</accession>
<feature type="domain" description="SPX" evidence="2">
    <location>
        <begin position="1"/>
        <end position="276"/>
    </location>
</feature>
<gene>
    <name evidence="3" type="ORF">KC19_3G184000</name>
</gene>
<feature type="compositionally biased region" description="Basic and acidic residues" evidence="1">
    <location>
        <begin position="133"/>
        <end position="159"/>
    </location>
</feature>
<name>A0A8T0IM88_CERPU</name>
<dbReference type="InterPro" id="IPR004331">
    <property type="entry name" value="SPX_dom"/>
</dbReference>
<evidence type="ECO:0000259" key="2">
    <source>
        <dbReference type="PROSITE" id="PS51382"/>
    </source>
</evidence>
<dbReference type="Pfam" id="PF03105">
    <property type="entry name" value="SPX"/>
    <property type="match status" value="2"/>
</dbReference>
<dbReference type="PROSITE" id="PS51382">
    <property type="entry name" value="SPX"/>
    <property type="match status" value="1"/>
</dbReference>
<feature type="region of interest" description="Disordered" evidence="1">
    <location>
        <begin position="315"/>
        <end position="341"/>
    </location>
</feature>
<dbReference type="Proteomes" id="UP000822688">
    <property type="component" value="Chromosome 3"/>
</dbReference>
<feature type="region of interest" description="Disordered" evidence="1">
    <location>
        <begin position="131"/>
        <end position="159"/>
    </location>
</feature>
<comment type="caution">
    <text evidence="3">The sequence shown here is derived from an EMBL/GenBank/DDBJ whole genome shotgun (WGS) entry which is preliminary data.</text>
</comment>
<reference evidence="3" key="1">
    <citation type="submission" date="2020-06" db="EMBL/GenBank/DDBJ databases">
        <title>WGS assembly of Ceratodon purpureus strain R40.</title>
        <authorList>
            <person name="Carey S.B."/>
            <person name="Jenkins J."/>
            <person name="Shu S."/>
            <person name="Lovell J.T."/>
            <person name="Sreedasyam A."/>
            <person name="Maumus F."/>
            <person name="Tiley G.P."/>
            <person name="Fernandez-Pozo N."/>
            <person name="Barry K."/>
            <person name="Chen C."/>
            <person name="Wang M."/>
            <person name="Lipzen A."/>
            <person name="Daum C."/>
            <person name="Saski C.A."/>
            <person name="Payton A.C."/>
            <person name="Mcbreen J.C."/>
            <person name="Conrad R.E."/>
            <person name="Kollar L.M."/>
            <person name="Olsson S."/>
            <person name="Huttunen S."/>
            <person name="Landis J.B."/>
            <person name="Wickett N.J."/>
            <person name="Johnson M.G."/>
            <person name="Rensing S.A."/>
            <person name="Grimwood J."/>
            <person name="Schmutz J."/>
            <person name="Mcdaniel S.F."/>
        </authorList>
    </citation>
    <scope>NUCLEOTIDE SEQUENCE</scope>
    <source>
        <strain evidence="3">R40</strain>
    </source>
</reference>
<feature type="compositionally biased region" description="Low complexity" evidence="1">
    <location>
        <begin position="320"/>
        <end position="337"/>
    </location>
</feature>
<keyword evidence="4" id="KW-1185">Reference proteome</keyword>
<dbReference type="AlphaFoldDB" id="A0A8T0IM88"/>
<dbReference type="CDD" id="cd14481">
    <property type="entry name" value="SPX_AtSPX1_like"/>
    <property type="match status" value="1"/>
</dbReference>
<evidence type="ECO:0000256" key="1">
    <source>
        <dbReference type="SAM" id="MobiDB-lite"/>
    </source>
</evidence>
<dbReference type="InterPro" id="IPR031142">
    <property type="entry name" value="SPX_prot"/>
</dbReference>
<sequence length="404" mass="44664">MKFGKRLQSQIEETMPEWRPHFISYKKLKKSLKSLQAPVCFSEAAFEQVASPPLVGADQKTASVVDEVDKELRRTSEAGGPASVLESPLYKLSENGVSFGENGLAVGQKSTSDDAPLESAVSNVEQVLEDAELVGHGETEKKSEDPSGDRKPKRAKLEDGTALHLSSEANFVSLLNKELNKLNVFFIEKEEEYVISLQELKYRIERVKKEQAANGGRASKSGGNEELLKILRDIVTFHGEMVLLENYSSLNYTGLVKILKKHDKVTGTVLRLPFIQSVLLQPFFTTELLSKLVRECENNLHSLFPVSPLESICSQLEQETSTQSSSASSSDTNTNTTRGLPFTPGEAVETIYRSTVVALRTMKEIRQSSTPSIFSLPPMNRIDCEEKFGVVIDERVVPPVAVAL</sequence>
<dbReference type="GO" id="GO:0016036">
    <property type="term" value="P:cellular response to phosphate starvation"/>
    <property type="evidence" value="ECO:0007669"/>
    <property type="project" value="InterPro"/>
</dbReference>
<dbReference type="PANTHER" id="PTHR45978:SF7">
    <property type="entry name" value="SPX DOMAIN-CONTAINING PROTEIN 4"/>
    <property type="match status" value="1"/>
</dbReference>
<protein>
    <recommendedName>
        <fullName evidence="2">SPX domain-containing protein</fullName>
    </recommendedName>
</protein>
<proteinExistence type="predicted"/>
<dbReference type="EMBL" id="CM026423">
    <property type="protein sequence ID" value="KAG0584087.1"/>
    <property type="molecule type" value="Genomic_DNA"/>
</dbReference>
<evidence type="ECO:0000313" key="3">
    <source>
        <dbReference type="EMBL" id="KAG0584087.1"/>
    </source>
</evidence>